<dbReference type="NCBIfam" id="TIGR01521">
    <property type="entry name" value="FruBisAldo_II_B"/>
    <property type="match status" value="1"/>
</dbReference>
<dbReference type="PIRSF" id="PIRSF001359">
    <property type="entry name" value="F_bP_aldolase_II"/>
    <property type="match status" value="1"/>
</dbReference>
<feature type="binding site" evidence="13">
    <location>
        <position position="198"/>
    </location>
    <ligand>
        <name>Zn(2+)</name>
        <dbReference type="ChEBI" id="CHEBI:29105"/>
        <label>1</label>
        <note>catalytic</note>
    </ligand>
</feature>
<evidence type="ECO:0000256" key="8">
    <source>
        <dbReference type="ARBA" id="ARBA00022833"/>
    </source>
</evidence>
<accession>A0A212KLM8</accession>
<dbReference type="PROSITE" id="PS00806">
    <property type="entry name" value="ALDOLASE_CLASS_II_2"/>
    <property type="match status" value="1"/>
</dbReference>
<keyword evidence="10 14" id="KW-0456">Lyase</keyword>
<evidence type="ECO:0000256" key="12">
    <source>
        <dbReference type="PIRSR" id="PIRSR001359-2"/>
    </source>
</evidence>
<reference evidence="15" key="1">
    <citation type="submission" date="2016-04" db="EMBL/GenBank/DDBJ databases">
        <authorList>
            <person name="Evans L.H."/>
            <person name="Alamgir A."/>
            <person name="Owens N."/>
            <person name="Weber N.D."/>
            <person name="Virtaneva K."/>
            <person name="Barbian K."/>
            <person name="Babar A."/>
            <person name="Rosenke K."/>
        </authorList>
    </citation>
    <scope>NUCLEOTIDE SEQUENCE</scope>
    <source>
        <strain evidence="15">86</strain>
    </source>
</reference>
<comment type="pathway">
    <text evidence="3 14">Carbohydrate degradation; glycolysis; D-glyceraldehyde 3-phosphate and glycerone phosphate from D-glucose: step 4/4.</text>
</comment>
<evidence type="ECO:0000256" key="2">
    <source>
        <dbReference type="ARBA" id="ARBA00002181"/>
    </source>
</evidence>
<feature type="binding site" evidence="12">
    <location>
        <begin position="233"/>
        <end position="235"/>
    </location>
    <ligand>
        <name>dihydroxyacetone phosphate</name>
        <dbReference type="ChEBI" id="CHEBI:57642"/>
    </ligand>
</feature>
<dbReference type="PROSITE" id="PS00602">
    <property type="entry name" value="ALDOLASE_CLASS_II_1"/>
    <property type="match status" value="1"/>
</dbReference>
<dbReference type="GO" id="GO:0006096">
    <property type="term" value="P:glycolytic process"/>
    <property type="evidence" value="ECO:0007669"/>
    <property type="project" value="UniProtKB-UniPathway"/>
</dbReference>
<feature type="active site" description="Proton donor" evidence="11">
    <location>
        <position position="83"/>
    </location>
</feature>
<evidence type="ECO:0000256" key="10">
    <source>
        <dbReference type="ARBA" id="ARBA00023239"/>
    </source>
</evidence>
<dbReference type="GO" id="GO:0004332">
    <property type="term" value="F:fructose-bisphosphate aldolase activity"/>
    <property type="evidence" value="ECO:0007669"/>
    <property type="project" value="UniProtKB-EC"/>
</dbReference>
<dbReference type="GO" id="GO:0008270">
    <property type="term" value="F:zinc ion binding"/>
    <property type="evidence" value="ECO:0007669"/>
    <property type="project" value="InterPro"/>
</dbReference>
<dbReference type="UniPathway" id="UPA00116"/>
<protein>
    <recommendedName>
        <fullName evidence="14">Fructose-1,6-bisphosphate aldolase</fullName>
        <shortName evidence="14">FBP aldolase</shortName>
        <ecNumber evidence="14">4.1.2.13</ecNumber>
    </recommendedName>
</protein>
<feature type="binding site" evidence="13">
    <location>
        <position position="105"/>
    </location>
    <ligand>
        <name>Zn(2+)</name>
        <dbReference type="ChEBI" id="CHEBI:29105"/>
        <label>2</label>
    </ligand>
</feature>
<dbReference type="EC" id="4.1.2.13" evidence="14"/>
<dbReference type="PANTHER" id="PTHR30304">
    <property type="entry name" value="D-TAGATOSE-1,6-BISPHOSPHATE ALDOLASE"/>
    <property type="match status" value="1"/>
</dbReference>
<evidence type="ECO:0000256" key="14">
    <source>
        <dbReference type="RuleBase" id="RU365019"/>
    </source>
</evidence>
<dbReference type="SUPFAM" id="SSF51569">
    <property type="entry name" value="Aldolase"/>
    <property type="match status" value="1"/>
</dbReference>
<keyword evidence="8 13" id="KW-0862">Zinc</keyword>
<comment type="pathway">
    <text evidence="4">Carbohydrate biosynthesis; Calvin cycle.</text>
</comment>
<dbReference type="Gene3D" id="3.20.20.70">
    <property type="entry name" value="Aldolase class I"/>
    <property type="match status" value="1"/>
</dbReference>
<evidence type="ECO:0000256" key="9">
    <source>
        <dbReference type="ARBA" id="ARBA00023152"/>
    </source>
</evidence>
<evidence type="ECO:0000256" key="3">
    <source>
        <dbReference type="ARBA" id="ARBA00004714"/>
    </source>
</evidence>
<keyword evidence="7 13" id="KW-0479">Metal-binding</keyword>
<dbReference type="EMBL" id="FLUO01000003">
    <property type="protein sequence ID" value="SBW12636.1"/>
    <property type="molecule type" value="Genomic_DNA"/>
</dbReference>
<dbReference type="UniPathway" id="UPA00109">
    <property type="reaction ID" value="UER00183"/>
</dbReference>
<evidence type="ECO:0000256" key="5">
    <source>
        <dbReference type="ARBA" id="ARBA00005812"/>
    </source>
</evidence>
<comment type="cofactor">
    <cofactor evidence="14">
        <name>Zn(2+)</name>
        <dbReference type="ChEBI" id="CHEBI:29105"/>
    </cofactor>
    <text evidence="14">One is catalytic and the other provides a structural contribution.</text>
</comment>
<name>A0A212KLM8_9PROT</name>
<dbReference type="InterPro" id="IPR050246">
    <property type="entry name" value="Class_II_FBP_aldolase"/>
</dbReference>
<evidence type="ECO:0000256" key="1">
    <source>
        <dbReference type="ARBA" id="ARBA00000441"/>
    </source>
</evidence>
<feature type="binding site" evidence="13">
    <location>
        <position position="232"/>
    </location>
    <ligand>
        <name>Zn(2+)</name>
        <dbReference type="ChEBI" id="CHEBI:29105"/>
        <label>1</label>
        <note>catalytic</note>
    </ligand>
</feature>
<organism evidence="15">
    <name type="scientific">uncultured Alphaproteobacteria bacterium</name>
    <dbReference type="NCBI Taxonomy" id="91750"/>
    <lineage>
        <taxon>Bacteria</taxon>
        <taxon>Pseudomonadati</taxon>
        <taxon>Pseudomonadota</taxon>
        <taxon>Alphaproteobacteria</taxon>
        <taxon>environmental samples</taxon>
    </lineage>
</organism>
<feature type="binding site" evidence="13">
    <location>
        <position position="142"/>
    </location>
    <ligand>
        <name>Zn(2+)</name>
        <dbReference type="ChEBI" id="CHEBI:29105"/>
        <label>2</label>
    </ligand>
</feature>
<dbReference type="NCBIfam" id="TIGR00167">
    <property type="entry name" value="cbbA"/>
    <property type="match status" value="1"/>
</dbReference>
<dbReference type="InterPro" id="IPR006412">
    <property type="entry name" value="Fruct_bisP_Calv"/>
</dbReference>
<evidence type="ECO:0000256" key="7">
    <source>
        <dbReference type="ARBA" id="ARBA00022723"/>
    </source>
</evidence>
<feature type="binding site" evidence="12">
    <location>
        <position position="199"/>
    </location>
    <ligand>
        <name>dihydroxyacetone phosphate</name>
        <dbReference type="ChEBI" id="CHEBI:57642"/>
    </ligand>
</feature>
<evidence type="ECO:0000256" key="4">
    <source>
        <dbReference type="ARBA" id="ARBA00005215"/>
    </source>
</evidence>
<sequence length="369" mass="39804">MAMISLRQLLDHAAEFGYGVPAFNVNNLEQILAIMQAAKKADAPVILQASRGARQYAGDVMIKHMIMGAVEMYPNIPVCMHQDHGNNLATCLSAVTAGFTSVMMDGSLMEDGKTPSSYFYNVETTTAVSDVSHLIGVSVEGELGCLGSLETGKGDKEDGHGFEGTMGRDALLTDPNQAADFVARTKVDALAVAIGTSHGAYKFTRKPTGDILAMDVIKAINQRLPTTHLVMHGSSSVPQELQDLINKYGGEMPQTFGVPVEEIVEGIKHGVRKVNIDTDNRMAMTGIIRKVFAEDRKEFDPRKYLKPAIQAMEKICLERYEAFGTAGQASKIKAIPLADMARRYASGELDPKVRSASAVNPASEPIIGI</sequence>
<comment type="cofactor">
    <cofactor evidence="13">
        <name>Zn(2+)</name>
        <dbReference type="ChEBI" id="CHEBI:29105"/>
    </cofactor>
    <text evidence="13">Binds 2 Zn(2+) ions per subunit. One is catalytic and the other provides a structural contribution.</text>
</comment>
<evidence type="ECO:0000256" key="11">
    <source>
        <dbReference type="PIRSR" id="PIRSR001359-1"/>
    </source>
</evidence>
<keyword evidence="9 14" id="KW-0324">Glycolysis</keyword>
<feature type="binding site" evidence="13">
    <location>
        <position position="84"/>
    </location>
    <ligand>
        <name>Zn(2+)</name>
        <dbReference type="ChEBI" id="CHEBI:29105"/>
        <label>1</label>
        <note>catalytic</note>
    </ligand>
</feature>
<dbReference type="AlphaFoldDB" id="A0A212KLM8"/>
<proteinExistence type="inferred from homology"/>
<gene>
    <name evidence="15" type="primary">cbbA</name>
    <name evidence="15" type="ORF">KL86APRO_30129</name>
</gene>
<keyword evidence="6" id="KW-0113">Calvin cycle</keyword>
<comment type="similarity">
    <text evidence="5 14">Belongs to the class II fructose-bisphosphate aldolase family.</text>
</comment>
<evidence type="ECO:0000313" key="15">
    <source>
        <dbReference type="EMBL" id="SBW12636.1"/>
    </source>
</evidence>
<comment type="function">
    <text evidence="2 14">Catalyzes the aldol condensation of dihydroxyacetone phosphate (DHAP or glycerone-phosphate) with glyceraldehyde 3-phosphate (G3P) to form fructose 1,6-bisphosphate (FBP) in gluconeogenesis and the reverse reaction in glycolysis.</text>
</comment>
<dbReference type="InterPro" id="IPR000771">
    <property type="entry name" value="FBA_II"/>
</dbReference>
<evidence type="ECO:0000256" key="6">
    <source>
        <dbReference type="ARBA" id="ARBA00022567"/>
    </source>
</evidence>
<evidence type="ECO:0000256" key="13">
    <source>
        <dbReference type="PIRSR" id="PIRSR001359-3"/>
    </source>
</evidence>
<dbReference type="PANTHER" id="PTHR30304:SF0">
    <property type="entry name" value="D-TAGATOSE-1,6-BISPHOSPHATE ALDOLASE SUBUNIT GATY-RELATED"/>
    <property type="match status" value="1"/>
</dbReference>
<dbReference type="InterPro" id="IPR013785">
    <property type="entry name" value="Aldolase_TIM"/>
</dbReference>
<dbReference type="FunFam" id="3.20.20.70:FF:000111">
    <property type="entry name" value="Fructose-1,6-bisphosphate aldolase"/>
    <property type="match status" value="1"/>
</dbReference>
<dbReference type="CDD" id="cd00947">
    <property type="entry name" value="TBP_aldolase_IIB"/>
    <property type="match status" value="1"/>
</dbReference>
<dbReference type="Pfam" id="PF01116">
    <property type="entry name" value="F_bP_aldolase"/>
    <property type="match status" value="1"/>
</dbReference>
<dbReference type="GO" id="GO:0019253">
    <property type="term" value="P:reductive pentose-phosphate cycle"/>
    <property type="evidence" value="ECO:0007669"/>
    <property type="project" value="UniProtKB-UniPathway"/>
</dbReference>
<comment type="catalytic activity">
    <reaction evidence="1 14">
        <text>beta-D-fructose 1,6-bisphosphate = D-glyceraldehyde 3-phosphate + dihydroxyacetone phosphate</text>
        <dbReference type="Rhea" id="RHEA:14729"/>
        <dbReference type="ChEBI" id="CHEBI:32966"/>
        <dbReference type="ChEBI" id="CHEBI:57642"/>
        <dbReference type="ChEBI" id="CHEBI:59776"/>
        <dbReference type="EC" id="4.1.2.13"/>
    </reaction>
</comment>
<feature type="binding site" evidence="12">
    <location>
        <begin position="275"/>
        <end position="278"/>
    </location>
    <ligand>
        <name>dihydroxyacetone phosphate</name>
        <dbReference type="ChEBI" id="CHEBI:57642"/>
    </ligand>
</feature>